<feature type="domain" description="Type VII secretion system protein EssD-like" evidence="3">
    <location>
        <begin position="187"/>
        <end position="313"/>
    </location>
</feature>
<dbReference type="InterPro" id="IPR044927">
    <property type="entry name" value="Endonuclea_NS_2"/>
</dbReference>
<feature type="transmembrane region" description="Helical" evidence="2">
    <location>
        <begin position="12"/>
        <end position="28"/>
    </location>
</feature>
<evidence type="ECO:0000259" key="3">
    <source>
        <dbReference type="Pfam" id="PF13930"/>
    </source>
</evidence>
<evidence type="ECO:0000256" key="2">
    <source>
        <dbReference type="SAM" id="Phobius"/>
    </source>
</evidence>
<keyword evidence="2" id="KW-0472">Membrane</keyword>
<reference evidence="4 5" key="1">
    <citation type="submission" date="2017-12" db="EMBL/GenBank/DDBJ databases">
        <title>Phylogenetic diversity of female urinary microbiome.</title>
        <authorList>
            <person name="Thomas-White K."/>
            <person name="Wolfe A.J."/>
        </authorList>
    </citation>
    <scope>NUCLEOTIDE SEQUENCE [LARGE SCALE GENOMIC DNA]</scope>
    <source>
        <strain evidence="4 5">UMB0139</strain>
    </source>
</reference>
<comment type="caution">
    <text evidence="4">The sequence shown here is derived from an EMBL/GenBank/DDBJ whole genome shotgun (WGS) entry which is preliminary data.</text>
</comment>
<evidence type="ECO:0000313" key="4">
    <source>
        <dbReference type="EMBL" id="PKZ22591.1"/>
    </source>
</evidence>
<keyword evidence="2" id="KW-0812">Transmembrane</keyword>
<feature type="region of interest" description="Disordered" evidence="1">
    <location>
        <begin position="341"/>
        <end position="363"/>
    </location>
</feature>
<feature type="transmembrane region" description="Helical" evidence="2">
    <location>
        <begin position="60"/>
        <end position="80"/>
    </location>
</feature>
<proteinExistence type="predicted"/>
<protein>
    <recommendedName>
        <fullName evidence="3">Type VII secretion system protein EssD-like domain-containing protein</fullName>
    </recommendedName>
</protein>
<feature type="transmembrane region" description="Helical" evidence="2">
    <location>
        <begin position="34"/>
        <end position="51"/>
    </location>
</feature>
<evidence type="ECO:0000256" key="1">
    <source>
        <dbReference type="SAM" id="MobiDB-lite"/>
    </source>
</evidence>
<dbReference type="Pfam" id="PF13930">
    <property type="entry name" value="Endonuclea_NS_2"/>
    <property type="match status" value="1"/>
</dbReference>
<feature type="region of interest" description="Disordered" evidence="1">
    <location>
        <begin position="82"/>
        <end position="157"/>
    </location>
</feature>
<dbReference type="OrthoDB" id="9783680at2"/>
<sequence>MFYYWQRSLTKRRITAFTALNGVLGLIATNDLKAALATFAVLSAIFSALNIRRNKRWRNLAVILAVVSTVILLVVSASPAPQKLPGDAGQTSYSQAQRSASSESGSQASSASQSGDDKLHYPELPAQTEEGSEDLPGKDRTAPPAPHDPEPEAGGVVPQVPADQAYVAVNSNIPHFSNADISSTQAYEDYGQLDAYGRVTAANAVLGQELMPDEDRGDISSIRPTGWKQAKYPSVDGGWLYNRSHLIGYQLTGENANIRNLMTGTRYFNVEGMLPFENYVANYIEETGNHVRYRVTPVFEGENMLASGVYMEAFSIEDNGEGIKFNVFVPNRQPQVAIDYRTGASRGQEGPLEEDELPKLPQE</sequence>
<keyword evidence="2" id="KW-1133">Transmembrane helix</keyword>
<evidence type="ECO:0000313" key="5">
    <source>
        <dbReference type="Proteomes" id="UP000234239"/>
    </source>
</evidence>
<organism evidence="4 5">
    <name type="scientific">Aerococcus sanguinicola</name>
    <dbReference type="NCBI Taxonomy" id="119206"/>
    <lineage>
        <taxon>Bacteria</taxon>
        <taxon>Bacillati</taxon>
        <taxon>Bacillota</taxon>
        <taxon>Bacilli</taxon>
        <taxon>Lactobacillales</taxon>
        <taxon>Aerococcaceae</taxon>
        <taxon>Aerococcus</taxon>
    </lineage>
</organism>
<dbReference type="RefSeq" id="WP_083272457.1">
    <property type="nucleotide sequence ID" value="NZ_CAJHLR010000002.1"/>
</dbReference>
<accession>A0A2I1MR49</accession>
<gene>
    <name evidence="4" type="ORF">CYJ28_03460</name>
</gene>
<feature type="compositionally biased region" description="Low complexity" evidence="1">
    <location>
        <begin position="92"/>
        <end position="114"/>
    </location>
</feature>
<dbReference type="AlphaFoldDB" id="A0A2I1MR49"/>
<dbReference type="Proteomes" id="UP000234239">
    <property type="component" value="Unassembled WGS sequence"/>
</dbReference>
<dbReference type="InterPro" id="IPR044929">
    <property type="entry name" value="DNA/RNA_non-sp_Endonuclease_sf"/>
</dbReference>
<dbReference type="EMBL" id="PKGY01000002">
    <property type="protein sequence ID" value="PKZ22591.1"/>
    <property type="molecule type" value="Genomic_DNA"/>
</dbReference>
<name>A0A2I1MR49_9LACT</name>
<dbReference type="Gene3D" id="3.40.570.10">
    <property type="entry name" value="Extracellular Endonuclease, subunit A"/>
    <property type="match status" value="1"/>
</dbReference>